<protein>
    <submittedName>
        <fullName evidence="1">Uncharacterized protein</fullName>
    </submittedName>
</protein>
<name>A0AA86W051_9FABA</name>
<organism evidence="1 2">
    <name type="scientific">Sphenostylis stenocarpa</name>
    <dbReference type="NCBI Taxonomy" id="92480"/>
    <lineage>
        <taxon>Eukaryota</taxon>
        <taxon>Viridiplantae</taxon>
        <taxon>Streptophyta</taxon>
        <taxon>Embryophyta</taxon>
        <taxon>Tracheophyta</taxon>
        <taxon>Spermatophyta</taxon>
        <taxon>Magnoliopsida</taxon>
        <taxon>eudicotyledons</taxon>
        <taxon>Gunneridae</taxon>
        <taxon>Pentapetalae</taxon>
        <taxon>rosids</taxon>
        <taxon>fabids</taxon>
        <taxon>Fabales</taxon>
        <taxon>Fabaceae</taxon>
        <taxon>Papilionoideae</taxon>
        <taxon>50 kb inversion clade</taxon>
        <taxon>NPAAA clade</taxon>
        <taxon>indigoferoid/millettioid clade</taxon>
        <taxon>Phaseoleae</taxon>
        <taxon>Sphenostylis</taxon>
    </lineage>
</organism>
<accession>A0AA86W051</accession>
<reference evidence="1" key="1">
    <citation type="submission" date="2023-10" db="EMBL/GenBank/DDBJ databases">
        <authorList>
            <person name="Domelevo Entfellner J.-B."/>
        </authorList>
    </citation>
    <scope>NUCLEOTIDE SEQUENCE</scope>
</reference>
<dbReference type="AlphaFoldDB" id="A0AA86W051"/>
<evidence type="ECO:0000313" key="2">
    <source>
        <dbReference type="Proteomes" id="UP001189624"/>
    </source>
</evidence>
<dbReference type="Gramene" id="rna-AYBTSS11_LOCUS23821">
    <property type="protein sequence ID" value="CAJ1971815.1"/>
    <property type="gene ID" value="gene-AYBTSS11_LOCUS23821"/>
</dbReference>
<proteinExistence type="predicted"/>
<dbReference type="EMBL" id="OY731405">
    <property type="protein sequence ID" value="CAJ1971815.1"/>
    <property type="molecule type" value="Genomic_DNA"/>
</dbReference>
<evidence type="ECO:0000313" key="1">
    <source>
        <dbReference type="EMBL" id="CAJ1971815.1"/>
    </source>
</evidence>
<keyword evidence="2" id="KW-1185">Reference proteome</keyword>
<gene>
    <name evidence="1" type="ORF">AYBTSS11_LOCUS23821</name>
</gene>
<dbReference type="Proteomes" id="UP001189624">
    <property type="component" value="Chromosome 8"/>
</dbReference>
<sequence length="94" mass="10249">MNEFDKCHTYVTPSIDSIGTHFSLLIPFPFPSQPHPNLTLDAALSAAPSSHAVVAASAVSIPSRKHMLHLLSLGSLKPTRITHCTVFFRAYPTH</sequence>